<dbReference type="EMBL" id="LXQA010707257">
    <property type="protein sequence ID" value="MCI67032.1"/>
    <property type="molecule type" value="Genomic_DNA"/>
</dbReference>
<evidence type="ECO:0000313" key="2">
    <source>
        <dbReference type="Proteomes" id="UP000265520"/>
    </source>
</evidence>
<name>A0A392U0T7_9FABA</name>
<dbReference type="Proteomes" id="UP000265520">
    <property type="component" value="Unassembled WGS sequence"/>
</dbReference>
<proteinExistence type="predicted"/>
<organism evidence="1 2">
    <name type="scientific">Trifolium medium</name>
    <dbReference type="NCBI Taxonomy" id="97028"/>
    <lineage>
        <taxon>Eukaryota</taxon>
        <taxon>Viridiplantae</taxon>
        <taxon>Streptophyta</taxon>
        <taxon>Embryophyta</taxon>
        <taxon>Tracheophyta</taxon>
        <taxon>Spermatophyta</taxon>
        <taxon>Magnoliopsida</taxon>
        <taxon>eudicotyledons</taxon>
        <taxon>Gunneridae</taxon>
        <taxon>Pentapetalae</taxon>
        <taxon>rosids</taxon>
        <taxon>fabids</taxon>
        <taxon>Fabales</taxon>
        <taxon>Fabaceae</taxon>
        <taxon>Papilionoideae</taxon>
        <taxon>50 kb inversion clade</taxon>
        <taxon>NPAAA clade</taxon>
        <taxon>Hologalegina</taxon>
        <taxon>IRL clade</taxon>
        <taxon>Trifolieae</taxon>
        <taxon>Trifolium</taxon>
    </lineage>
</organism>
<sequence>MERRDAHAAVTGGRHLYLYDIRRATVASCRSGYTARHPIPRRPLND</sequence>
<evidence type="ECO:0000313" key="1">
    <source>
        <dbReference type="EMBL" id="MCI67032.1"/>
    </source>
</evidence>
<accession>A0A392U0T7</accession>
<reference evidence="1 2" key="1">
    <citation type="journal article" date="2018" name="Front. Plant Sci.">
        <title>Red Clover (Trifolium pratense) and Zigzag Clover (T. medium) - A Picture of Genomic Similarities and Differences.</title>
        <authorList>
            <person name="Dluhosova J."/>
            <person name="Istvanek J."/>
            <person name="Nedelnik J."/>
            <person name="Repkova J."/>
        </authorList>
    </citation>
    <scope>NUCLEOTIDE SEQUENCE [LARGE SCALE GENOMIC DNA]</scope>
    <source>
        <strain evidence="2">cv. 10/8</strain>
        <tissue evidence="1">Leaf</tissue>
    </source>
</reference>
<keyword evidence="2" id="KW-1185">Reference proteome</keyword>
<protein>
    <submittedName>
        <fullName evidence="1">Uncharacterized protein</fullName>
    </submittedName>
</protein>
<dbReference type="AlphaFoldDB" id="A0A392U0T7"/>
<comment type="caution">
    <text evidence="1">The sequence shown here is derived from an EMBL/GenBank/DDBJ whole genome shotgun (WGS) entry which is preliminary data.</text>
</comment>